<evidence type="ECO:0000259" key="4">
    <source>
        <dbReference type="Pfam" id="PF00849"/>
    </source>
</evidence>
<gene>
    <name evidence="5" type="ORF">ACFQHW_06735</name>
</gene>
<evidence type="ECO:0000256" key="1">
    <source>
        <dbReference type="ARBA" id="ARBA00000073"/>
    </source>
</evidence>
<keyword evidence="3 5" id="KW-0413">Isomerase</keyword>
<evidence type="ECO:0000313" key="5">
    <source>
        <dbReference type="EMBL" id="MFC6315271.1"/>
    </source>
</evidence>
<sequence>MSAPVNYFNLTLPATQPAVALRQLLQDWLIPWKWQHLLRVGQKVQVNGRYRYFNELVGPGDQISLNFDFLAAETQPYRPSPGHLPLLYQDETTVVVNKPSGLKTHPNKPTETGSVLNILSQQLTVPPLMVHRLDQQTSGALLIATSPAVVPIFNRQLSLKTMGRDYLAWVHDQHQLPLTGAIDLPIGLDPLDRRKRQVDFKTGLPAQTNYQVQCYQAQRSLVALQLTTGRTHQLRVHLAALGHPIINDPLYDPQADLQAPMLLHGAQLHFDQPFSTNLVTVTAPLPSYFPTGDLN</sequence>
<evidence type="ECO:0000256" key="2">
    <source>
        <dbReference type="ARBA" id="ARBA00010876"/>
    </source>
</evidence>
<dbReference type="NCBIfam" id="TIGR00005">
    <property type="entry name" value="rluA_subfam"/>
    <property type="match status" value="1"/>
</dbReference>
<dbReference type="Pfam" id="PF00849">
    <property type="entry name" value="PseudoU_synth_2"/>
    <property type="match status" value="1"/>
</dbReference>
<dbReference type="InterPro" id="IPR020103">
    <property type="entry name" value="PsdUridine_synth_cat_dom_sf"/>
</dbReference>
<comment type="caution">
    <text evidence="5">The sequence shown here is derived from an EMBL/GenBank/DDBJ whole genome shotgun (WGS) entry which is preliminary data.</text>
</comment>
<dbReference type="CDD" id="cd02869">
    <property type="entry name" value="PseudoU_synth_RluA_like"/>
    <property type="match status" value="1"/>
</dbReference>
<dbReference type="GO" id="GO:0016853">
    <property type="term" value="F:isomerase activity"/>
    <property type="evidence" value="ECO:0007669"/>
    <property type="project" value="UniProtKB-KW"/>
</dbReference>
<organism evidence="5 6">
    <name type="scientific">Lapidilactobacillus achengensis</name>
    <dbReference type="NCBI Taxonomy" id="2486000"/>
    <lineage>
        <taxon>Bacteria</taxon>
        <taxon>Bacillati</taxon>
        <taxon>Bacillota</taxon>
        <taxon>Bacilli</taxon>
        <taxon>Lactobacillales</taxon>
        <taxon>Lactobacillaceae</taxon>
        <taxon>Lapidilactobacillus</taxon>
    </lineage>
</organism>
<dbReference type="Proteomes" id="UP001596310">
    <property type="component" value="Unassembled WGS sequence"/>
</dbReference>
<dbReference type="InterPro" id="IPR006145">
    <property type="entry name" value="PsdUridine_synth_RsuA/RluA"/>
</dbReference>
<protein>
    <recommendedName>
        <fullName evidence="3">Pseudouridine synthase</fullName>
        <ecNumber evidence="3">5.4.99.-</ecNumber>
    </recommendedName>
</protein>
<dbReference type="InterPro" id="IPR006225">
    <property type="entry name" value="PsdUridine_synth_RluC/D"/>
</dbReference>
<comment type="function">
    <text evidence="3">Responsible for synthesis of pseudouridine from uracil.</text>
</comment>
<dbReference type="InterPro" id="IPR006224">
    <property type="entry name" value="PsdUridine_synth_RluA-like_CS"/>
</dbReference>
<dbReference type="InterPro" id="IPR050188">
    <property type="entry name" value="RluA_PseudoU_synthase"/>
</dbReference>
<accession>A0ABW1UQK5</accession>
<dbReference type="RefSeq" id="WP_225422157.1">
    <property type="nucleotide sequence ID" value="NZ_JBHSSM010000016.1"/>
</dbReference>
<dbReference type="Gene3D" id="3.30.2350.10">
    <property type="entry name" value="Pseudouridine synthase"/>
    <property type="match status" value="1"/>
</dbReference>
<evidence type="ECO:0000313" key="6">
    <source>
        <dbReference type="Proteomes" id="UP001596310"/>
    </source>
</evidence>
<evidence type="ECO:0000256" key="3">
    <source>
        <dbReference type="RuleBase" id="RU362028"/>
    </source>
</evidence>
<dbReference type="PANTHER" id="PTHR21600">
    <property type="entry name" value="MITOCHONDRIAL RNA PSEUDOURIDINE SYNTHASE"/>
    <property type="match status" value="1"/>
</dbReference>
<reference evidence="6" key="1">
    <citation type="journal article" date="2019" name="Int. J. Syst. Evol. Microbiol.">
        <title>The Global Catalogue of Microorganisms (GCM) 10K type strain sequencing project: providing services to taxonomists for standard genome sequencing and annotation.</title>
        <authorList>
            <consortium name="The Broad Institute Genomics Platform"/>
            <consortium name="The Broad Institute Genome Sequencing Center for Infectious Disease"/>
            <person name="Wu L."/>
            <person name="Ma J."/>
        </authorList>
    </citation>
    <scope>NUCLEOTIDE SEQUENCE [LARGE SCALE GENOMIC DNA]</scope>
    <source>
        <strain evidence="6">CCM 8897</strain>
    </source>
</reference>
<comment type="similarity">
    <text evidence="2 3">Belongs to the pseudouridine synthase RluA family.</text>
</comment>
<dbReference type="EMBL" id="JBHSSM010000016">
    <property type="protein sequence ID" value="MFC6315271.1"/>
    <property type="molecule type" value="Genomic_DNA"/>
</dbReference>
<keyword evidence="6" id="KW-1185">Reference proteome</keyword>
<dbReference type="PROSITE" id="PS01129">
    <property type="entry name" value="PSI_RLU"/>
    <property type="match status" value="1"/>
</dbReference>
<dbReference type="EC" id="5.4.99.-" evidence="3"/>
<comment type="catalytic activity">
    <reaction evidence="1 3">
        <text>a uridine in RNA = a pseudouridine in RNA</text>
        <dbReference type="Rhea" id="RHEA:48348"/>
        <dbReference type="Rhea" id="RHEA-COMP:12068"/>
        <dbReference type="Rhea" id="RHEA-COMP:12069"/>
        <dbReference type="ChEBI" id="CHEBI:65314"/>
        <dbReference type="ChEBI" id="CHEBI:65315"/>
    </reaction>
</comment>
<dbReference type="SUPFAM" id="SSF55120">
    <property type="entry name" value="Pseudouridine synthase"/>
    <property type="match status" value="1"/>
</dbReference>
<name>A0ABW1UQK5_9LACO</name>
<dbReference type="PANTHER" id="PTHR21600:SF87">
    <property type="entry name" value="RNA PSEUDOURIDYLATE SYNTHASE DOMAIN-CONTAINING PROTEIN 1"/>
    <property type="match status" value="1"/>
</dbReference>
<proteinExistence type="inferred from homology"/>
<feature type="domain" description="Pseudouridine synthase RsuA/RluA-like" evidence="4">
    <location>
        <begin position="93"/>
        <end position="240"/>
    </location>
</feature>